<evidence type="ECO:0000256" key="3">
    <source>
        <dbReference type="ARBA" id="ARBA00022448"/>
    </source>
</evidence>
<evidence type="ECO:0000259" key="12">
    <source>
        <dbReference type="Pfam" id="PF13954"/>
    </source>
</evidence>
<dbReference type="Pfam" id="PF13953">
    <property type="entry name" value="PapC_C"/>
    <property type="match status" value="1"/>
</dbReference>
<dbReference type="AlphaFoldDB" id="A0AAE4DQF7"/>
<evidence type="ECO:0000256" key="1">
    <source>
        <dbReference type="ARBA" id="ARBA00004571"/>
    </source>
</evidence>
<evidence type="ECO:0000256" key="4">
    <source>
        <dbReference type="ARBA" id="ARBA00022452"/>
    </source>
</evidence>
<dbReference type="SUPFAM" id="SSF141729">
    <property type="entry name" value="FimD N-terminal domain-like"/>
    <property type="match status" value="1"/>
</dbReference>
<dbReference type="PANTHER" id="PTHR30451:SF21">
    <property type="entry name" value="FIMBRIAL USHER DOMAIN-CONTAINING PROTEIN YDET-RELATED"/>
    <property type="match status" value="1"/>
</dbReference>
<evidence type="ECO:0000256" key="8">
    <source>
        <dbReference type="ARBA" id="ARBA00023136"/>
    </source>
</evidence>
<dbReference type="Pfam" id="PF13954">
    <property type="entry name" value="PapC_N"/>
    <property type="match status" value="1"/>
</dbReference>
<dbReference type="InterPro" id="IPR043142">
    <property type="entry name" value="PapC-like_C_sf"/>
</dbReference>
<dbReference type="InterPro" id="IPR000015">
    <property type="entry name" value="Fimb_usher"/>
</dbReference>
<dbReference type="InterPro" id="IPR018030">
    <property type="entry name" value="Fimbrial_membr_usher_CS"/>
</dbReference>
<feature type="domain" description="PapC N-terminal" evidence="12">
    <location>
        <begin position="35"/>
        <end position="180"/>
    </location>
</feature>
<dbReference type="FunFam" id="2.60.40.3110:FF:000001">
    <property type="entry name" value="Putative fimbrial outer membrane usher"/>
    <property type="match status" value="1"/>
</dbReference>
<dbReference type="GO" id="GO:0009297">
    <property type="term" value="P:pilus assembly"/>
    <property type="evidence" value="ECO:0007669"/>
    <property type="project" value="InterPro"/>
</dbReference>
<dbReference type="InterPro" id="IPR037224">
    <property type="entry name" value="PapC_N_sf"/>
</dbReference>
<keyword evidence="7" id="KW-0732">Signal</keyword>
<evidence type="ECO:0000256" key="7">
    <source>
        <dbReference type="ARBA" id="ARBA00022729"/>
    </source>
</evidence>
<dbReference type="Gene3D" id="3.10.20.410">
    <property type="match status" value="1"/>
</dbReference>
<dbReference type="Gene3D" id="2.60.40.2070">
    <property type="match status" value="1"/>
</dbReference>
<dbReference type="RefSeq" id="WP_310826975.1">
    <property type="nucleotide sequence ID" value="NZ_JAQGEC010000015.1"/>
</dbReference>
<evidence type="ECO:0000313" key="13">
    <source>
        <dbReference type="EMBL" id="MDR9891787.1"/>
    </source>
</evidence>
<proteinExistence type="inferred from homology"/>
<evidence type="ECO:0000256" key="9">
    <source>
        <dbReference type="ARBA" id="ARBA00023237"/>
    </source>
</evidence>
<dbReference type="PANTHER" id="PTHR30451">
    <property type="entry name" value="OUTER MEMBRANE USHER PROTEIN"/>
    <property type="match status" value="1"/>
</dbReference>
<comment type="similarity">
    <text evidence="2 10">Belongs to the fimbrial export usher family.</text>
</comment>
<dbReference type="FunFam" id="2.60.40.2610:FF:000001">
    <property type="entry name" value="Outer membrane fimbrial usher protein"/>
    <property type="match status" value="1"/>
</dbReference>
<protein>
    <submittedName>
        <fullName evidence="13">Fimbrial biogenesis outer membrane usher protein</fullName>
    </submittedName>
</protein>
<name>A0AAE4DQF7_9ENTR</name>
<dbReference type="Gene3D" id="2.60.40.3110">
    <property type="match status" value="1"/>
</dbReference>
<keyword evidence="3 10" id="KW-0813">Transport</keyword>
<organism evidence="13 14">
    <name type="scientific">Pseudenterobacter timonensis</name>
    <dbReference type="NCBI Taxonomy" id="1755099"/>
    <lineage>
        <taxon>Bacteria</taxon>
        <taxon>Pseudomonadati</taxon>
        <taxon>Pseudomonadota</taxon>
        <taxon>Gammaproteobacteria</taxon>
        <taxon>Enterobacterales</taxon>
        <taxon>Enterobacteriaceae</taxon>
        <taxon>Pseudenterobacter</taxon>
    </lineage>
</organism>
<dbReference type="Gene3D" id="2.60.40.2610">
    <property type="entry name" value="Outer membrane usher protein FimD, plug domain"/>
    <property type="match status" value="1"/>
</dbReference>
<dbReference type="InterPro" id="IPR025949">
    <property type="entry name" value="PapC-like_C"/>
</dbReference>
<keyword evidence="9 10" id="KW-0998">Cell outer membrane</keyword>
<keyword evidence="6 10" id="KW-0812">Transmembrane</keyword>
<accession>A0AAE4DQF7</accession>
<evidence type="ECO:0000256" key="2">
    <source>
        <dbReference type="ARBA" id="ARBA00008064"/>
    </source>
</evidence>
<sequence length="837" mass="91804">MHTLSLHRFNRVHLAILTGALTLGSSARRAQAEDYFDPRALEITSGQQQASDLSYFSREGGQKPGRYRATVFVNQTQVDERELEFIVRDARLVPVLDVAYLSRLGVNTDALPAFNTLHDGERFSDPGKYIPDATVKYDFVTSRLDLSIPQAAMRQKSRGYIPPEQWDEGIPAAFIDYNLTGSTTNISNIHDSDSYLSLRSGFNVGAWRVRNASSFEYGAAHHWQTQGTSVRRAIKKWKSELTLGDGYTSGEIFDSFQFTGVQLASDDDMLPDSERGFAPTIRGVARSNARISVRQHGYIIYETYVAPGAFVINDLFPTAQSGDLEITVHESDGSERTFTQPWAAVPFMLREGRVKFSASAGRYTSPDSDGDTPTFIEASAFYGLSSSFTLYGGAELSSRYQALATGIGKDFGQWGALGVDTVAARAQLTDHKEGRGQQLRVQYHKNFANTDTSFDLTGNHYTSRNFYSFSEANHYQDPDQHVENRRNRTELSLTQDFGAWGNVSASFYRQDYWQSPDVDQTVHVGYYTSYKGISCSLGYYLTRSGADDNDKERSINLSISVPLSRWLTGATTSYSLNNNLDGHTTQQISLYGTALSNDRLSYNLQQGFDNQAHSANSNLALAYHGGSGSASIGYSHDRNSDRLNYGAAGGIVATRYGVTLSQSLGDTIGLIRAEGAAGVQIEGATNVHTDYRGYAVMPTLSAYHKNMLSLDTGTLQDEVDLEQSSQTVVPTSGAVVLANYHTHVGVRALITLTYRGRPLPFGASAFVTGDDEAKSSTGIVGDGGEVYLSGVPLHGTLHASWRREGQNVRCTAPLTLPAATEFSPVRLLTAQCHSLKR</sequence>
<feature type="domain" description="PapC-like C-terminal" evidence="11">
    <location>
        <begin position="749"/>
        <end position="817"/>
    </location>
</feature>
<evidence type="ECO:0000256" key="6">
    <source>
        <dbReference type="ARBA" id="ARBA00022692"/>
    </source>
</evidence>
<dbReference type="InterPro" id="IPR042186">
    <property type="entry name" value="FimD_plug_dom"/>
</dbReference>
<dbReference type="PROSITE" id="PS01151">
    <property type="entry name" value="FIMBRIAL_USHER"/>
    <property type="match status" value="1"/>
</dbReference>
<gene>
    <name evidence="13" type="ORF">O7047_16315</name>
</gene>
<evidence type="ECO:0000256" key="10">
    <source>
        <dbReference type="RuleBase" id="RU003884"/>
    </source>
</evidence>
<dbReference type="Proteomes" id="UP001248822">
    <property type="component" value="Unassembled WGS sequence"/>
</dbReference>
<evidence type="ECO:0000256" key="5">
    <source>
        <dbReference type="ARBA" id="ARBA00022558"/>
    </source>
</evidence>
<evidence type="ECO:0000313" key="14">
    <source>
        <dbReference type="Proteomes" id="UP001248822"/>
    </source>
</evidence>
<dbReference type="Pfam" id="PF00577">
    <property type="entry name" value="Usher"/>
    <property type="match status" value="1"/>
</dbReference>
<keyword evidence="5 10" id="KW-1029">Fimbrium biogenesis</keyword>
<keyword evidence="8 10" id="KW-0472">Membrane</keyword>
<dbReference type="EMBL" id="JAQGEC010000015">
    <property type="protein sequence ID" value="MDR9891787.1"/>
    <property type="molecule type" value="Genomic_DNA"/>
</dbReference>
<reference evidence="13" key="1">
    <citation type="submission" date="2022-12" db="EMBL/GenBank/DDBJ databases">
        <title>NDM-1 containing novel ST 2018 Pseudenterobacter timonensis.</title>
        <authorList>
            <person name="Halder G."/>
            <person name="Mandal S."/>
            <person name="Dutta S."/>
        </authorList>
    </citation>
    <scope>NUCLEOTIDE SEQUENCE</scope>
    <source>
        <strain evidence="13">CNCI147</strain>
    </source>
</reference>
<dbReference type="GO" id="GO:0015473">
    <property type="term" value="F:fimbrial usher porin activity"/>
    <property type="evidence" value="ECO:0007669"/>
    <property type="project" value="InterPro"/>
</dbReference>
<keyword evidence="4" id="KW-1134">Transmembrane beta strand</keyword>
<comment type="subcellular location">
    <subcellularLocation>
        <location evidence="1 10">Cell outer membrane</location>
        <topology evidence="1 10">Multi-pass membrane protein</topology>
    </subcellularLocation>
</comment>
<evidence type="ECO:0000259" key="11">
    <source>
        <dbReference type="Pfam" id="PF13953"/>
    </source>
</evidence>
<dbReference type="GO" id="GO:0009279">
    <property type="term" value="C:cell outer membrane"/>
    <property type="evidence" value="ECO:0007669"/>
    <property type="project" value="UniProtKB-SubCell"/>
</dbReference>
<comment type="caution">
    <text evidence="13">The sequence shown here is derived from an EMBL/GenBank/DDBJ whole genome shotgun (WGS) entry which is preliminary data.</text>
</comment>
<dbReference type="InterPro" id="IPR025885">
    <property type="entry name" value="PapC_N"/>
</dbReference>